<name>A0A5J4T3Z5_9EUKA</name>
<dbReference type="Proteomes" id="UP000324800">
    <property type="component" value="Unassembled WGS sequence"/>
</dbReference>
<sequence length="235" mass="27543">MHDLSSETVLHARFEIEKALEYYQVAKPYTYSNDLKQRIVAAVQHRQQEELQKTSQEQATSSSATPETATSEDQVDEHDDLQTMTSNITIEQLETLSRLIDFVDVNDQFVTESSLRSKLQRALQYYNVSGPYIYSNELRQRIVAAVQQRQQEILKQQDQDVQRRRQALLPVHLDEQVLPAQEKEKEKDNEPPKQKKDPIKIRLGYDDEDADFIYNEPPDLLTFELDKYDYDYSQP</sequence>
<feature type="compositionally biased region" description="Low complexity" evidence="1">
    <location>
        <begin position="54"/>
        <end position="72"/>
    </location>
</feature>
<evidence type="ECO:0000313" key="3">
    <source>
        <dbReference type="Proteomes" id="UP000324800"/>
    </source>
</evidence>
<feature type="non-terminal residue" evidence="2">
    <location>
        <position position="235"/>
    </location>
</feature>
<accession>A0A5J4T3Z5</accession>
<feature type="region of interest" description="Disordered" evidence="1">
    <location>
        <begin position="48"/>
        <end position="81"/>
    </location>
</feature>
<evidence type="ECO:0000256" key="1">
    <source>
        <dbReference type="SAM" id="MobiDB-lite"/>
    </source>
</evidence>
<dbReference type="AlphaFoldDB" id="A0A5J4T3Z5"/>
<protein>
    <submittedName>
        <fullName evidence="2">Uncharacterized protein</fullName>
    </submittedName>
</protein>
<feature type="compositionally biased region" description="Basic and acidic residues" evidence="1">
    <location>
        <begin position="181"/>
        <end position="202"/>
    </location>
</feature>
<evidence type="ECO:0000313" key="2">
    <source>
        <dbReference type="EMBL" id="KAA6353179.1"/>
    </source>
</evidence>
<reference evidence="2 3" key="1">
    <citation type="submission" date="2019-03" db="EMBL/GenBank/DDBJ databases">
        <title>Single cell metagenomics reveals metabolic interactions within the superorganism composed of flagellate Streblomastix strix and complex community of Bacteroidetes bacteria on its surface.</title>
        <authorList>
            <person name="Treitli S.C."/>
            <person name="Kolisko M."/>
            <person name="Husnik F."/>
            <person name="Keeling P."/>
            <person name="Hampl V."/>
        </authorList>
    </citation>
    <scope>NUCLEOTIDE SEQUENCE [LARGE SCALE GENOMIC DNA]</scope>
    <source>
        <strain evidence="2">ST1C</strain>
    </source>
</reference>
<comment type="caution">
    <text evidence="2">The sequence shown here is derived from an EMBL/GenBank/DDBJ whole genome shotgun (WGS) entry which is preliminary data.</text>
</comment>
<proteinExistence type="predicted"/>
<gene>
    <name evidence="2" type="ORF">EZS28_051294</name>
</gene>
<dbReference type="EMBL" id="SNRW01038605">
    <property type="protein sequence ID" value="KAA6353179.1"/>
    <property type="molecule type" value="Genomic_DNA"/>
</dbReference>
<feature type="region of interest" description="Disordered" evidence="1">
    <location>
        <begin position="177"/>
        <end position="202"/>
    </location>
</feature>
<organism evidence="2 3">
    <name type="scientific">Streblomastix strix</name>
    <dbReference type="NCBI Taxonomy" id="222440"/>
    <lineage>
        <taxon>Eukaryota</taxon>
        <taxon>Metamonada</taxon>
        <taxon>Preaxostyla</taxon>
        <taxon>Oxymonadida</taxon>
        <taxon>Streblomastigidae</taxon>
        <taxon>Streblomastix</taxon>
    </lineage>
</organism>